<reference evidence="2 3" key="1">
    <citation type="journal article" date="2018" name="Nat. Ecol. Evol.">
        <title>Shark genomes provide insights into elasmobranch evolution and the origin of vertebrates.</title>
        <authorList>
            <person name="Hara Y"/>
            <person name="Yamaguchi K"/>
            <person name="Onimaru K"/>
            <person name="Kadota M"/>
            <person name="Koyanagi M"/>
            <person name="Keeley SD"/>
            <person name="Tatsumi K"/>
            <person name="Tanaka K"/>
            <person name="Motone F"/>
            <person name="Kageyama Y"/>
            <person name="Nozu R"/>
            <person name="Adachi N"/>
            <person name="Nishimura O"/>
            <person name="Nakagawa R"/>
            <person name="Tanegashima C"/>
            <person name="Kiyatake I"/>
            <person name="Matsumoto R"/>
            <person name="Murakumo K"/>
            <person name="Nishida K"/>
            <person name="Terakita A"/>
            <person name="Kuratani S"/>
            <person name="Sato K"/>
            <person name="Hyodo S Kuraku.S."/>
        </authorList>
    </citation>
    <scope>NUCLEOTIDE SEQUENCE [LARGE SCALE GENOMIC DNA]</scope>
</reference>
<dbReference type="OrthoDB" id="247006at2759"/>
<keyword evidence="3" id="KW-1185">Reference proteome</keyword>
<name>A0A401NFV5_SCYTO</name>
<feature type="region of interest" description="Disordered" evidence="1">
    <location>
        <begin position="87"/>
        <end position="164"/>
    </location>
</feature>
<organism evidence="2 3">
    <name type="scientific">Scyliorhinus torazame</name>
    <name type="common">Cloudy catshark</name>
    <name type="synonym">Catulus torazame</name>
    <dbReference type="NCBI Taxonomy" id="75743"/>
    <lineage>
        <taxon>Eukaryota</taxon>
        <taxon>Metazoa</taxon>
        <taxon>Chordata</taxon>
        <taxon>Craniata</taxon>
        <taxon>Vertebrata</taxon>
        <taxon>Chondrichthyes</taxon>
        <taxon>Elasmobranchii</taxon>
        <taxon>Galeomorphii</taxon>
        <taxon>Galeoidea</taxon>
        <taxon>Carcharhiniformes</taxon>
        <taxon>Scyliorhinidae</taxon>
        <taxon>Scyliorhinus</taxon>
    </lineage>
</organism>
<evidence type="ECO:0000313" key="3">
    <source>
        <dbReference type="Proteomes" id="UP000288216"/>
    </source>
</evidence>
<dbReference type="EMBL" id="BFAA01007391">
    <property type="protein sequence ID" value="GCB59820.1"/>
    <property type="molecule type" value="Genomic_DNA"/>
</dbReference>
<dbReference type="GO" id="GO:0007288">
    <property type="term" value="P:sperm axoneme assembly"/>
    <property type="evidence" value="ECO:0007669"/>
    <property type="project" value="TreeGrafter"/>
</dbReference>
<feature type="region of interest" description="Disordered" evidence="1">
    <location>
        <begin position="252"/>
        <end position="274"/>
    </location>
</feature>
<protein>
    <submittedName>
        <fullName evidence="2">Uncharacterized protein</fullName>
    </submittedName>
</protein>
<dbReference type="AlphaFoldDB" id="A0A401NFV5"/>
<accession>A0A401NFV5</accession>
<dbReference type="Proteomes" id="UP000288216">
    <property type="component" value="Unassembled WGS sequence"/>
</dbReference>
<dbReference type="PANTHER" id="PTHR21356">
    <property type="entry name" value="ARMADILLO REPEAT CONTAINING 2"/>
    <property type="match status" value="1"/>
</dbReference>
<dbReference type="InterPro" id="IPR038905">
    <property type="entry name" value="ARMC2"/>
</dbReference>
<proteinExistence type="predicted"/>
<dbReference type="STRING" id="75743.A0A401NFV5"/>
<gene>
    <name evidence="2" type="ORF">scyTo_0014035</name>
</gene>
<evidence type="ECO:0000313" key="2">
    <source>
        <dbReference type="EMBL" id="GCB59820.1"/>
    </source>
</evidence>
<feature type="compositionally biased region" description="Polar residues" evidence="1">
    <location>
        <begin position="252"/>
        <end position="273"/>
    </location>
</feature>
<sequence>MRGSRVSELIANPRRDGKLRVLDIGSSSFAETLKLKFSCSSAMVKMKPSRTKNTVKSATVIGESPSQPKTSAEIINEARSSLRILKTQRPFTPRDDQRKLFGSTSSRAPENRPPSAFSLHARSFEGSDSRPISGARLTPLDHKPKIPTSPSKDEGPPIPKPPLDPIEIKRVSNARARLFKVASQGNLLSDKVINPEETIKRLNSDSSLNIKTFSHDADAAVLSQFNANILANENTECGREEMIVPIRVGSLSTQPSLGSEQTKQDSRSSTCPGNTEIIKEQNRTDYLEHDSASLSCCKNELLKKATNQLDLRTKHCFLKQS</sequence>
<comment type="caution">
    <text evidence="2">The sequence shown here is derived from an EMBL/GenBank/DDBJ whole genome shotgun (WGS) entry which is preliminary data.</text>
</comment>
<evidence type="ECO:0000256" key="1">
    <source>
        <dbReference type="SAM" id="MobiDB-lite"/>
    </source>
</evidence>
<dbReference type="PANTHER" id="PTHR21356:SF1">
    <property type="entry name" value="ARMADILLO REPEAT-CONTAINING PROTEIN 2"/>
    <property type="match status" value="1"/>
</dbReference>